<dbReference type="NCBIfam" id="TIGR01218">
    <property type="entry name" value="Gpos_tandem_5TM"/>
    <property type="match status" value="1"/>
</dbReference>
<dbReference type="EMBL" id="CP086654">
    <property type="protein sequence ID" value="UEX91140.1"/>
    <property type="molecule type" value="Genomic_DNA"/>
</dbReference>
<gene>
    <name evidence="2" type="ORF">LN051_04615</name>
</gene>
<dbReference type="Pfam" id="PF04276">
    <property type="entry name" value="DUF443"/>
    <property type="match status" value="1"/>
</dbReference>
<proteinExistence type="predicted"/>
<keyword evidence="1" id="KW-0472">Membrane</keyword>
<dbReference type="RefSeq" id="WP_229293618.1">
    <property type="nucleotide sequence ID" value="NZ_CP086654.1"/>
</dbReference>
<evidence type="ECO:0000256" key="1">
    <source>
        <dbReference type="SAM" id="Phobius"/>
    </source>
</evidence>
<keyword evidence="1" id="KW-1133">Transmembrane helix</keyword>
<evidence type="ECO:0000313" key="2">
    <source>
        <dbReference type="EMBL" id="UEX91140.1"/>
    </source>
</evidence>
<feature type="transmembrane region" description="Helical" evidence="1">
    <location>
        <begin position="176"/>
        <end position="199"/>
    </location>
</feature>
<dbReference type="Proteomes" id="UP001197626">
    <property type="component" value="Chromosome"/>
</dbReference>
<accession>A0ABY3PFN3</accession>
<keyword evidence="3" id="KW-1185">Reference proteome</keyword>
<organism evidence="2 3">
    <name type="scientific">Staphylococcus ratti</name>
    <dbReference type="NCBI Taxonomy" id="2892440"/>
    <lineage>
        <taxon>Bacteria</taxon>
        <taxon>Bacillati</taxon>
        <taxon>Bacillota</taxon>
        <taxon>Bacilli</taxon>
        <taxon>Bacillales</taxon>
        <taxon>Staphylococcaceae</taxon>
        <taxon>Staphylococcus</taxon>
    </lineage>
</organism>
<feature type="transmembrane region" description="Helical" evidence="1">
    <location>
        <begin position="99"/>
        <end position="119"/>
    </location>
</feature>
<feature type="transmembrane region" description="Helical" evidence="1">
    <location>
        <begin position="24"/>
        <end position="45"/>
    </location>
</feature>
<name>A0ABY3PFN3_9STAP</name>
<protein>
    <submittedName>
        <fullName evidence="2">DUF443 domain-containing protein</fullName>
    </submittedName>
</protein>
<feature type="transmembrane region" description="Helical" evidence="1">
    <location>
        <begin position="147"/>
        <end position="170"/>
    </location>
</feature>
<reference evidence="2 3" key="1">
    <citation type="journal article" date="2022" name="Pathogens">
        <title>Staphylococcus ratti sp. nov. Isolated from a Lab Rat.</title>
        <authorList>
            <person name="Kovarovic V."/>
            <person name="Sedlacek I."/>
            <person name="Petras P."/>
            <person name="Kralova S."/>
            <person name="Maslanova I."/>
            <person name="Svec P."/>
            <person name="Neumann-Schaal M."/>
            <person name="Botka T."/>
            <person name="Gelbicova T."/>
            <person name="Stankova E."/>
            <person name="Doskar J."/>
            <person name="Pantucek R."/>
        </authorList>
    </citation>
    <scope>NUCLEOTIDE SEQUENCE [LARGE SCALE GENOMIC DNA]</scope>
    <source>
        <strain evidence="2 3">CCM 9025</strain>
    </source>
</reference>
<sequence length="218" mass="25842">MLRCESRVIYKNPKYRIIKYQNEYLMVNLMSTWLALFFPMINWLLPKNYAKISKEEFEKLTIVQPTKNKAFWSTMAGVTMFSVTFRKHLHVFDIQLEKSLITIICVISFLSILIFYFYLNKRLTIDFFETRTKHKGKIMLFPNFKHACLLVFFYIFLGGFSILCLTALITVKPQNIILFICWVMTTMVFFLVNMAAIGYEKVHVISRTKEIDDMLKSV</sequence>
<keyword evidence="1" id="KW-0812">Transmembrane</keyword>
<evidence type="ECO:0000313" key="3">
    <source>
        <dbReference type="Proteomes" id="UP001197626"/>
    </source>
</evidence>
<dbReference type="InterPro" id="IPR005915">
    <property type="entry name" value="Tandem_5TM"/>
</dbReference>